<dbReference type="AlphaFoldDB" id="Q4N3W8"/>
<dbReference type="KEGG" id="tpv:TP02_0870"/>
<evidence type="ECO:0000313" key="1">
    <source>
        <dbReference type="EMBL" id="EAN33155.1"/>
    </source>
</evidence>
<keyword evidence="2" id="KW-1185">Reference proteome</keyword>
<dbReference type="Proteomes" id="UP000001949">
    <property type="component" value="Unassembled WGS sequence"/>
</dbReference>
<gene>
    <name evidence="1" type="ordered locus">TP02_0870</name>
</gene>
<comment type="caution">
    <text evidence="1">The sequence shown here is derived from an EMBL/GenBank/DDBJ whole genome shotgun (WGS) entry which is preliminary data.</text>
</comment>
<proteinExistence type="predicted"/>
<dbReference type="InParanoid" id="Q4N3W8"/>
<sequence length="862" mass="96134">MKELKVLEDVLGLRFQLNSCIHMGDSVKEVLVVNRYNLLLLSTQSEIKFYDINNVINDLTLGNCLHKVDFDSVVSIKCTEFEDFEENNVKSAARIWIELEMSIVIYDVVNLRVEIEYEKKSPLKYFYCVLQGYVVIICGNKLKMYKKDKKIFSHKFTNSITHISNTQSDTLLLLDEVNNIFKLSHTGQSTTVTPMSFTLDKTLGDNYKVVSLCQYQNYVIMSLYNQIDYLLLVCTAELEVISYSLNELYIEFDAAVDLEINYFILRPWNLLIVYSNHSTSTLFLSNNPRLISLNSDTVDNTDEIVVLRMLEGFGVESVEYGDNLRNLQLYTNYVNEIYRKNSLADTPTMKNPHILFSTQCSNTVTLYYTDIHFVNSNNNEVGVLTPLTSCDSCLIDLLRSTVNGVKKNTIEVAAGVDLEQLYSMGLKWYVDKKSLKLFESLLNVLHFFHTSLELSDSVDNGDSVGVGELSKLVDNDYIIIFRNLLNIQHNMLLLLDDSDTTVNSTLNSAANTTNIAANTTNIAANGIITELKKLVNNNIMRIERVEESMVKEVENVLLYTNQQLKHLHHKLHNTNFHLSINTSNNVYSSNTVNSVNSVDSNSSNSVRDDRGVVLELERRLGCVVGEIKLLYNQPVNVNTTQSPKFISKFNTHIHTTDCNLDITSVDAEENNVKSAATGDPEGANSNTVNTVDSVGIVDTVKISEENNVTQIAAPIAATTDKVGVKLFGEIDSGFRLGNLELTGQLCNPVTFNTALTQSQEQTSIFSTYANNQSLIDMAHSITSNSFPNSFTGFGNTISSNIGSGFKGFTGGFGTAQNSFPRTVNPGNTTVNPVNSVNSVNSVSSGLGDDSLWLGSRRYDPLN</sequence>
<dbReference type="VEuPathDB" id="PiroplasmaDB:TpMuguga_02g00870"/>
<name>Q4N3W8_THEPA</name>
<reference evidence="1 2" key="1">
    <citation type="journal article" date="2005" name="Science">
        <title>Genome sequence of Theileria parva, a bovine pathogen that transforms lymphocytes.</title>
        <authorList>
            <person name="Gardner M.J."/>
            <person name="Bishop R."/>
            <person name="Shah T."/>
            <person name="de Villiers E.P."/>
            <person name="Carlton J.M."/>
            <person name="Hall N."/>
            <person name="Ren Q."/>
            <person name="Paulsen I.T."/>
            <person name="Pain A."/>
            <person name="Berriman M."/>
            <person name="Wilson R.J.M."/>
            <person name="Sato S."/>
            <person name="Ralph S.A."/>
            <person name="Mann D.J."/>
            <person name="Xiong Z."/>
            <person name="Shallom S.J."/>
            <person name="Weidman J."/>
            <person name="Jiang L."/>
            <person name="Lynn J."/>
            <person name="Weaver B."/>
            <person name="Shoaibi A."/>
            <person name="Domingo A.R."/>
            <person name="Wasawo D."/>
            <person name="Crabtree J."/>
            <person name="Wortman J.R."/>
            <person name="Haas B."/>
            <person name="Angiuoli S.V."/>
            <person name="Creasy T.H."/>
            <person name="Lu C."/>
            <person name="Suh B."/>
            <person name="Silva J.C."/>
            <person name="Utterback T.R."/>
            <person name="Feldblyum T.V."/>
            <person name="Pertea M."/>
            <person name="Allen J."/>
            <person name="Nierman W.C."/>
            <person name="Taracha E.L.N."/>
            <person name="Salzberg S.L."/>
            <person name="White O.R."/>
            <person name="Fitzhugh H.A."/>
            <person name="Morzaria S."/>
            <person name="Venter J.C."/>
            <person name="Fraser C.M."/>
            <person name="Nene V."/>
        </authorList>
    </citation>
    <scope>NUCLEOTIDE SEQUENCE [LARGE SCALE GENOMIC DNA]</scope>
    <source>
        <strain evidence="1 2">Muguga</strain>
    </source>
</reference>
<dbReference type="EMBL" id="AAGK01000002">
    <property type="protein sequence ID" value="EAN33155.1"/>
    <property type="molecule type" value="Genomic_DNA"/>
</dbReference>
<evidence type="ECO:0000313" key="2">
    <source>
        <dbReference type="Proteomes" id="UP000001949"/>
    </source>
</evidence>
<accession>Q4N3W8</accession>
<dbReference type="STRING" id="5875.Q4N3W8"/>
<organism evidence="1 2">
    <name type="scientific">Theileria parva</name>
    <name type="common">East coast fever infection agent</name>
    <dbReference type="NCBI Taxonomy" id="5875"/>
    <lineage>
        <taxon>Eukaryota</taxon>
        <taxon>Sar</taxon>
        <taxon>Alveolata</taxon>
        <taxon>Apicomplexa</taxon>
        <taxon>Aconoidasida</taxon>
        <taxon>Piroplasmida</taxon>
        <taxon>Theileriidae</taxon>
        <taxon>Theileria</taxon>
    </lineage>
</organism>
<dbReference type="eggNOG" id="ENOG502S86I">
    <property type="taxonomic scope" value="Eukaryota"/>
</dbReference>
<dbReference type="GeneID" id="3502146"/>
<protein>
    <submittedName>
        <fullName evidence="1">Uncharacterized protein</fullName>
    </submittedName>
</protein>
<dbReference type="RefSeq" id="XP_765438.1">
    <property type="nucleotide sequence ID" value="XM_760345.1"/>
</dbReference>